<feature type="transmembrane region" description="Helical" evidence="1">
    <location>
        <begin position="12"/>
        <end position="33"/>
    </location>
</feature>
<dbReference type="InterPro" id="IPR003848">
    <property type="entry name" value="DUF218"/>
</dbReference>
<dbReference type="InterPro" id="IPR014729">
    <property type="entry name" value="Rossmann-like_a/b/a_fold"/>
</dbReference>
<dbReference type="PANTHER" id="PTHR30336:SF20">
    <property type="entry name" value="DUF218 DOMAIN-CONTAINING PROTEIN"/>
    <property type="match status" value="1"/>
</dbReference>
<evidence type="ECO:0000313" key="3">
    <source>
        <dbReference type="EMBL" id="ASJ52460.1"/>
    </source>
</evidence>
<dbReference type="EMBL" id="CP018145">
    <property type="protein sequence ID" value="ASJ52460.1"/>
    <property type="molecule type" value="Genomic_DNA"/>
</dbReference>
<dbReference type="InterPro" id="IPR051599">
    <property type="entry name" value="Cell_Envelope_Assoc"/>
</dbReference>
<name>A0A220MCT5_9BACL</name>
<dbReference type="AlphaFoldDB" id="A0A220MCT5"/>
<dbReference type="GO" id="GO:0005886">
    <property type="term" value="C:plasma membrane"/>
    <property type="evidence" value="ECO:0007669"/>
    <property type="project" value="TreeGrafter"/>
</dbReference>
<organism evidence="3 4">
    <name type="scientific">Brevibacillus formosus</name>
    <dbReference type="NCBI Taxonomy" id="54913"/>
    <lineage>
        <taxon>Bacteria</taxon>
        <taxon>Bacillati</taxon>
        <taxon>Bacillota</taxon>
        <taxon>Bacilli</taxon>
        <taxon>Bacillales</taxon>
        <taxon>Paenibacillaceae</taxon>
        <taxon>Brevibacillus</taxon>
    </lineage>
</organism>
<keyword evidence="1" id="KW-1133">Transmembrane helix</keyword>
<evidence type="ECO:0000313" key="4">
    <source>
        <dbReference type="Proteomes" id="UP000197781"/>
    </source>
</evidence>
<keyword evidence="1" id="KW-0812">Transmembrane</keyword>
<dbReference type="RefSeq" id="WP_088906363.1">
    <property type="nucleotide sequence ID" value="NZ_CP018145.1"/>
</dbReference>
<dbReference type="CDD" id="cd06259">
    <property type="entry name" value="YdcF-like"/>
    <property type="match status" value="1"/>
</dbReference>
<feature type="domain" description="DUF218" evidence="2">
    <location>
        <begin position="54"/>
        <end position="184"/>
    </location>
</feature>
<proteinExistence type="predicted"/>
<dbReference type="Gene3D" id="3.40.50.620">
    <property type="entry name" value="HUPs"/>
    <property type="match status" value="1"/>
</dbReference>
<dbReference type="Pfam" id="PF02698">
    <property type="entry name" value="DUF218"/>
    <property type="match status" value="1"/>
</dbReference>
<gene>
    <name evidence="3" type="ORF">BP422_02210</name>
</gene>
<dbReference type="KEGG" id="bfm:BP422_02210"/>
<evidence type="ECO:0000259" key="2">
    <source>
        <dbReference type="Pfam" id="PF02698"/>
    </source>
</evidence>
<reference evidence="3 4" key="1">
    <citation type="submission" date="2016-11" db="EMBL/GenBank/DDBJ databases">
        <authorList>
            <person name="Jaros S."/>
            <person name="Januszkiewicz K."/>
            <person name="Wedrychowicz H."/>
        </authorList>
    </citation>
    <scope>NUCLEOTIDE SEQUENCE [LARGE SCALE GENOMIC DNA]</scope>
    <source>
        <strain evidence="3 4">NF2</strain>
    </source>
</reference>
<dbReference type="PANTHER" id="PTHR30336">
    <property type="entry name" value="INNER MEMBRANE PROTEIN, PROBABLE PERMEASE"/>
    <property type="match status" value="1"/>
</dbReference>
<evidence type="ECO:0000256" key="1">
    <source>
        <dbReference type="SAM" id="Phobius"/>
    </source>
</evidence>
<protein>
    <recommendedName>
        <fullName evidence="2">DUF218 domain-containing protein</fullName>
    </recommendedName>
</protein>
<accession>A0A220MCT5</accession>
<keyword evidence="1" id="KW-0472">Membrane</keyword>
<dbReference type="Proteomes" id="UP000197781">
    <property type="component" value="Chromosome"/>
</dbReference>
<sequence length="213" mass="23563">MKNRTINAQRPCWRGIRIVLGIVILLGLVWSGYNWYRIEQTIEKANARHATVGIVLGAAVWGQGPSPGLRERLEQAATLYEEGYVSKLLVTGGLGEGKTITEAAVSRNYLVAKGIPEEDILLESKSTSTYENLLYGQQVLEEHHIQDALIISHDYHLARAMIMADSLGIVASPVGTTSHVLFGPYHKAREVLALTYWELSRLWTQVLGTVVLA</sequence>